<name>A0ABN9EK38_9NEOB</name>
<comment type="catalytic activity">
    <reaction evidence="4">
        <text>(6S)-5,6,7,8-tetrahydrofolate + NADP(+) = 7,8-dihydrofolate + NADPH + H(+)</text>
        <dbReference type="Rhea" id="RHEA:15009"/>
        <dbReference type="ChEBI" id="CHEBI:15378"/>
        <dbReference type="ChEBI" id="CHEBI:57451"/>
        <dbReference type="ChEBI" id="CHEBI:57453"/>
        <dbReference type="ChEBI" id="CHEBI:57783"/>
        <dbReference type="ChEBI" id="CHEBI:58349"/>
        <dbReference type="EC" id="1.5.1.3"/>
    </reaction>
</comment>
<evidence type="ECO:0000256" key="3">
    <source>
        <dbReference type="ARBA" id="ARBA00023002"/>
    </source>
</evidence>
<dbReference type="InterPro" id="IPR001796">
    <property type="entry name" value="DHFR_dom"/>
</dbReference>
<dbReference type="InterPro" id="IPR012259">
    <property type="entry name" value="DHFR"/>
</dbReference>
<proteinExistence type="predicted"/>
<keyword evidence="3" id="KW-0560">Oxidoreductase</keyword>
<evidence type="ECO:0000259" key="5">
    <source>
        <dbReference type="PROSITE" id="PS51330"/>
    </source>
</evidence>
<dbReference type="EC" id="1.5.1.3" evidence="1"/>
<keyword evidence="7" id="KW-1185">Reference proteome</keyword>
<dbReference type="PRINTS" id="PR00070">
    <property type="entry name" value="DHFR"/>
</dbReference>
<evidence type="ECO:0000256" key="1">
    <source>
        <dbReference type="ARBA" id="ARBA00012856"/>
    </source>
</evidence>
<dbReference type="CDD" id="cd00209">
    <property type="entry name" value="DHFR"/>
    <property type="match status" value="1"/>
</dbReference>
<dbReference type="Proteomes" id="UP001162483">
    <property type="component" value="Unassembled WGS sequence"/>
</dbReference>
<dbReference type="SUPFAM" id="SSF53597">
    <property type="entry name" value="Dihydrofolate reductase-like"/>
    <property type="match status" value="1"/>
</dbReference>
<dbReference type="EMBL" id="CATNWA010015487">
    <property type="protein sequence ID" value="CAI9583822.1"/>
    <property type="molecule type" value="Genomic_DNA"/>
</dbReference>
<dbReference type="Pfam" id="PF00186">
    <property type="entry name" value="DHFR_1"/>
    <property type="match status" value="1"/>
</dbReference>
<sequence>MSKSDAPITSKPIKLIAAACNNMGIGLNGNLPWNLPNEFKYMLNKLTTVEQPGKKNLLVWGRKSFESFDENLLPLANSVIVLLTRKLSDLPKYVHYICRDEAEVLELLSMPPLSEEIETVWVLGGVECYKNMMRHPWCNHIYFTDIMADFECDTFFPEFDKDIFRLKENYPGVPSEIQEEKGVKYIFQVYEKDQAKQDQ</sequence>
<dbReference type="PROSITE" id="PS51330">
    <property type="entry name" value="DHFR_2"/>
    <property type="match status" value="1"/>
</dbReference>
<reference evidence="6" key="1">
    <citation type="submission" date="2023-05" db="EMBL/GenBank/DDBJ databases">
        <authorList>
            <person name="Stuckert A."/>
        </authorList>
    </citation>
    <scope>NUCLEOTIDE SEQUENCE</scope>
</reference>
<keyword evidence="2" id="KW-0521">NADP</keyword>
<organism evidence="6 7">
    <name type="scientific">Staurois parvus</name>
    <dbReference type="NCBI Taxonomy" id="386267"/>
    <lineage>
        <taxon>Eukaryota</taxon>
        <taxon>Metazoa</taxon>
        <taxon>Chordata</taxon>
        <taxon>Craniata</taxon>
        <taxon>Vertebrata</taxon>
        <taxon>Euteleostomi</taxon>
        <taxon>Amphibia</taxon>
        <taxon>Batrachia</taxon>
        <taxon>Anura</taxon>
        <taxon>Neobatrachia</taxon>
        <taxon>Ranoidea</taxon>
        <taxon>Ranidae</taxon>
        <taxon>Staurois</taxon>
    </lineage>
</organism>
<dbReference type="Gene3D" id="3.40.430.10">
    <property type="entry name" value="Dihydrofolate Reductase, subunit A"/>
    <property type="match status" value="1"/>
</dbReference>
<evidence type="ECO:0000256" key="2">
    <source>
        <dbReference type="ARBA" id="ARBA00022857"/>
    </source>
</evidence>
<gene>
    <name evidence="6" type="ORF">SPARVUS_LOCUS9878197</name>
</gene>
<evidence type="ECO:0000256" key="4">
    <source>
        <dbReference type="ARBA" id="ARBA00048873"/>
    </source>
</evidence>
<evidence type="ECO:0000313" key="6">
    <source>
        <dbReference type="EMBL" id="CAI9583822.1"/>
    </source>
</evidence>
<evidence type="ECO:0000313" key="7">
    <source>
        <dbReference type="Proteomes" id="UP001162483"/>
    </source>
</evidence>
<protein>
    <recommendedName>
        <fullName evidence="1">dihydrofolate reductase</fullName>
        <ecNumber evidence="1">1.5.1.3</ecNumber>
    </recommendedName>
</protein>
<dbReference type="PANTHER" id="PTHR48069:SF5">
    <property type="entry name" value="DIHYDROFOLATE REDUCTASE"/>
    <property type="match status" value="1"/>
</dbReference>
<comment type="caution">
    <text evidence="6">The sequence shown here is derived from an EMBL/GenBank/DDBJ whole genome shotgun (WGS) entry which is preliminary data.</text>
</comment>
<feature type="domain" description="DHFR" evidence="5">
    <location>
        <begin position="12"/>
        <end position="192"/>
    </location>
</feature>
<dbReference type="InterPro" id="IPR024072">
    <property type="entry name" value="DHFR-like_dom_sf"/>
</dbReference>
<accession>A0ABN9EK38</accession>
<dbReference type="PANTHER" id="PTHR48069">
    <property type="entry name" value="DIHYDROFOLATE REDUCTASE"/>
    <property type="match status" value="1"/>
</dbReference>